<dbReference type="Proteomes" id="UP000001695">
    <property type="component" value="Plasmid pBIND01"/>
</dbReference>
<keyword evidence="1" id="KW-1133">Transmembrane helix</keyword>
<proteinExistence type="predicted"/>
<dbReference type="KEGG" id="bid:Bind_3710"/>
<protein>
    <submittedName>
        <fullName evidence="2">Uncharacterized protein</fullName>
    </submittedName>
</protein>
<gene>
    <name evidence="2" type="ordered locus">Bind_3710</name>
</gene>
<name>B2IL62_BEII9</name>
<evidence type="ECO:0000313" key="2">
    <source>
        <dbReference type="EMBL" id="ACB97262.1"/>
    </source>
</evidence>
<keyword evidence="2" id="KW-0614">Plasmid</keyword>
<organism evidence="2 3">
    <name type="scientific">Beijerinckia indica subsp. indica (strain ATCC 9039 / DSM 1715 / NCIMB 8712)</name>
    <dbReference type="NCBI Taxonomy" id="395963"/>
    <lineage>
        <taxon>Bacteria</taxon>
        <taxon>Pseudomonadati</taxon>
        <taxon>Pseudomonadota</taxon>
        <taxon>Alphaproteobacteria</taxon>
        <taxon>Hyphomicrobiales</taxon>
        <taxon>Beijerinckiaceae</taxon>
        <taxon>Beijerinckia</taxon>
    </lineage>
</organism>
<keyword evidence="1" id="KW-0812">Transmembrane</keyword>
<evidence type="ECO:0000313" key="3">
    <source>
        <dbReference type="Proteomes" id="UP000001695"/>
    </source>
</evidence>
<reference evidence="2 3" key="1">
    <citation type="submission" date="2008-03" db="EMBL/GenBank/DDBJ databases">
        <title>Complete sequence of plasmid1 of Beijerinckia indica subsp. indica ATCC 9039.</title>
        <authorList>
            <consortium name="US DOE Joint Genome Institute"/>
            <person name="Copeland A."/>
            <person name="Lucas S."/>
            <person name="Lapidus A."/>
            <person name="Glavina del Rio T."/>
            <person name="Dalin E."/>
            <person name="Tice H."/>
            <person name="Bruce D."/>
            <person name="Goodwin L."/>
            <person name="Pitluck S."/>
            <person name="LaButti K."/>
            <person name="Schmutz J."/>
            <person name="Larimer F."/>
            <person name="Land M."/>
            <person name="Hauser L."/>
            <person name="Kyrpides N."/>
            <person name="Mikhailova N."/>
            <person name="Dunfield P.F."/>
            <person name="Dedysh S.N."/>
            <person name="Liesack W."/>
            <person name="Saw J.H."/>
            <person name="Alam M."/>
            <person name="Chen Y."/>
            <person name="Murrell J.C."/>
            <person name="Richardson P."/>
        </authorList>
    </citation>
    <scope>NUCLEOTIDE SEQUENCE [LARGE SCALE GENOMIC DNA]</scope>
    <source>
        <strain evidence="3">ATCC 9039 / DSM 1715 / NCIMB 8712</strain>
        <plasmid evidence="2 3">pBIND01</plasmid>
    </source>
</reference>
<keyword evidence="3" id="KW-1185">Reference proteome</keyword>
<evidence type="ECO:0000256" key="1">
    <source>
        <dbReference type="SAM" id="Phobius"/>
    </source>
</evidence>
<accession>B2IL62</accession>
<keyword evidence="1" id="KW-0472">Membrane</keyword>
<dbReference type="AlphaFoldDB" id="B2IL62"/>
<feature type="transmembrane region" description="Helical" evidence="1">
    <location>
        <begin position="12"/>
        <end position="35"/>
    </location>
</feature>
<dbReference type="EMBL" id="CP001017">
    <property type="protein sequence ID" value="ACB97262.1"/>
    <property type="molecule type" value="Genomic_DNA"/>
</dbReference>
<sequence>METNMLIMSDMPFIALIVLFVIAFLFYFFVIKGVFKIIILIFKVLSNDGRHDYDRY</sequence>
<geneLocation type="plasmid" evidence="2 3">
    <name>pBIND01</name>
</geneLocation>
<dbReference type="HOGENOM" id="CLU_211950_0_0_5"/>